<dbReference type="InterPro" id="IPR014729">
    <property type="entry name" value="Rossmann-like_a/b/a_fold"/>
</dbReference>
<keyword evidence="5 9" id="KW-0648">Protein biosynthesis</keyword>
<dbReference type="Pfam" id="PF09334">
    <property type="entry name" value="tRNA-synt_1g"/>
    <property type="match status" value="1"/>
</dbReference>
<sequence>MKRALMRPRLATLRQFRHKSYITTPIFYVNGSPHLGHLYSTILADASHRWELLKDNRDTSIVHPDHRLITGTDEHGIKIQSAAAANKMPTKAFVDMNSKKFQDVFNKFGILNTDFIRTTDARHKKAVHAFWKNLDAKGLLQKDVYEGWYSVIDECFYAEKEVEKVEQDGRTIHIAKDTRNPVEWVKEDNYMFDLKPYLQDVRNYLNSGALRPNNFLPMALTMMKSTSNERLSVSRDAKRLPWGIPVPGDESQTIYVWLDALINYLTAAGYPDTDPALWPPDVQVIGKDILKFHSIYWPAFLLAADLPLPKKLFVHSHWLVNGRKMSKSYGNVVDPSDVAEVLTPEGLRYFFLRQGTPHDDGNFTMTKAVNMVNADLVNNLGNLLSRCSVPKLNPKQRYPAFDVEVMEHELKATGEKLVFDLQALPEKVSKCYDDLLFYRGLEHIFDQVRNTNAFFEVHKPWKLKGADRSTVLFLTYETVRVASLLLQPIVPDFANRALTRLGLSPAERHLGTAQFGGGPSLQLYGRTLGENPGNIMDRIQRDDDENHHDKKRARH</sequence>
<evidence type="ECO:0000313" key="12">
    <source>
        <dbReference type="Proteomes" id="UP000492821"/>
    </source>
</evidence>
<evidence type="ECO:0000256" key="3">
    <source>
        <dbReference type="ARBA" id="ARBA00022741"/>
    </source>
</evidence>
<dbReference type="GO" id="GO:0005524">
    <property type="term" value="F:ATP binding"/>
    <property type="evidence" value="ECO:0007669"/>
    <property type="project" value="UniProtKB-KW"/>
</dbReference>
<evidence type="ECO:0000256" key="5">
    <source>
        <dbReference type="ARBA" id="ARBA00022917"/>
    </source>
</evidence>
<evidence type="ECO:0000256" key="1">
    <source>
        <dbReference type="ARBA" id="ARBA00012838"/>
    </source>
</evidence>
<dbReference type="PANTHER" id="PTHR43326:SF1">
    <property type="entry name" value="METHIONINE--TRNA LIGASE, MITOCHONDRIAL"/>
    <property type="match status" value="1"/>
</dbReference>
<dbReference type="NCBIfam" id="TIGR00398">
    <property type="entry name" value="metG"/>
    <property type="match status" value="1"/>
</dbReference>
<keyword evidence="3 9" id="KW-0547">Nucleotide-binding</keyword>
<evidence type="ECO:0000256" key="2">
    <source>
        <dbReference type="ARBA" id="ARBA00022598"/>
    </source>
</evidence>
<dbReference type="WBParaSite" id="Pan_g21643.t1">
    <property type="protein sequence ID" value="Pan_g21643.t1"/>
    <property type="gene ID" value="Pan_g21643"/>
</dbReference>
<reference evidence="13" key="2">
    <citation type="submission" date="2020-10" db="UniProtKB">
        <authorList>
            <consortium name="WormBaseParasite"/>
        </authorList>
    </citation>
    <scope>IDENTIFICATION</scope>
</reference>
<keyword evidence="4 9" id="KW-0067">ATP-binding</keyword>
<feature type="region of interest" description="Disordered" evidence="10">
    <location>
        <begin position="534"/>
        <end position="555"/>
    </location>
</feature>
<evidence type="ECO:0000256" key="10">
    <source>
        <dbReference type="SAM" id="MobiDB-lite"/>
    </source>
</evidence>
<feature type="compositionally biased region" description="Basic and acidic residues" evidence="10">
    <location>
        <begin position="538"/>
        <end position="548"/>
    </location>
</feature>
<comment type="similarity">
    <text evidence="9">Belongs to the class-I aminoacyl-tRNA synthetase family.</text>
</comment>
<dbReference type="EC" id="6.1.1.10" evidence="1"/>
<evidence type="ECO:0000256" key="8">
    <source>
        <dbReference type="ARBA" id="ARBA00030331"/>
    </source>
</evidence>
<evidence type="ECO:0000256" key="7">
    <source>
        <dbReference type="ARBA" id="ARBA00026124"/>
    </source>
</evidence>
<dbReference type="AlphaFoldDB" id="A0A7E4VJR1"/>
<evidence type="ECO:0000256" key="4">
    <source>
        <dbReference type="ARBA" id="ARBA00022840"/>
    </source>
</evidence>
<dbReference type="Proteomes" id="UP000492821">
    <property type="component" value="Unassembled WGS sequence"/>
</dbReference>
<dbReference type="Gene3D" id="1.10.730.10">
    <property type="entry name" value="Isoleucyl-tRNA Synthetase, Domain 1"/>
    <property type="match status" value="1"/>
</dbReference>
<name>A0A7E4VJR1_PANRE</name>
<keyword evidence="6 9" id="KW-0030">Aminoacyl-tRNA synthetase</keyword>
<dbReference type="GO" id="GO:0006431">
    <property type="term" value="P:methionyl-tRNA aminoacylation"/>
    <property type="evidence" value="ECO:0007669"/>
    <property type="project" value="InterPro"/>
</dbReference>
<dbReference type="InterPro" id="IPR009080">
    <property type="entry name" value="tRNAsynth_Ia_anticodon-bd"/>
</dbReference>
<dbReference type="InterPro" id="IPR033911">
    <property type="entry name" value="MetRS_core"/>
</dbReference>
<dbReference type="CDD" id="cd00814">
    <property type="entry name" value="MetRS_core"/>
    <property type="match status" value="1"/>
</dbReference>
<dbReference type="InterPro" id="IPR023457">
    <property type="entry name" value="Met-tRNA_synth_2"/>
</dbReference>
<dbReference type="GO" id="GO:0004825">
    <property type="term" value="F:methionine-tRNA ligase activity"/>
    <property type="evidence" value="ECO:0007669"/>
    <property type="project" value="UniProtKB-EC"/>
</dbReference>
<dbReference type="Gene3D" id="2.170.220.10">
    <property type="match status" value="1"/>
</dbReference>
<dbReference type="SUPFAM" id="SSF52374">
    <property type="entry name" value="Nucleotidylyl transferase"/>
    <property type="match status" value="1"/>
</dbReference>
<dbReference type="PRINTS" id="PR01041">
    <property type="entry name" value="TRNASYNTHMET"/>
</dbReference>
<evidence type="ECO:0000256" key="9">
    <source>
        <dbReference type="RuleBase" id="RU363039"/>
    </source>
</evidence>
<proteinExistence type="inferred from homology"/>
<dbReference type="InterPro" id="IPR014758">
    <property type="entry name" value="Met-tRNA_synth"/>
</dbReference>
<dbReference type="Gene3D" id="3.40.50.620">
    <property type="entry name" value="HUPs"/>
    <property type="match status" value="1"/>
</dbReference>
<evidence type="ECO:0000256" key="6">
    <source>
        <dbReference type="ARBA" id="ARBA00023146"/>
    </source>
</evidence>
<evidence type="ECO:0000313" key="13">
    <source>
        <dbReference type="WBParaSite" id="Pan_g21643.t1"/>
    </source>
</evidence>
<evidence type="ECO:0000259" key="11">
    <source>
        <dbReference type="Pfam" id="PF09334"/>
    </source>
</evidence>
<dbReference type="PANTHER" id="PTHR43326">
    <property type="entry name" value="METHIONYL-TRNA SYNTHETASE"/>
    <property type="match status" value="1"/>
</dbReference>
<reference evidence="12" key="1">
    <citation type="journal article" date="2013" name="Genetics">
        <title>The draft genome and transcriptome of Panagrellus redivivus are shaped by the harsh demands of a free-living lifestyle.</title>
        <authorList>
            <person name="Srinivasan J."/>
            <person name="Dillman A.R."/>
            <person name="Macchietto M.G."/>
            <person name="Heikkinen L."/>
            <person name="Lakso M."/>
            <person name="Fracchia K.M."/>
            <person name="Antoshechkin I."/>
            <person name="Mortazavi A."/>
            <person name="Wong G."/>
            <person name="Sternberg P.W."/>
        </authorList>
    </citation>
    <scope>NUCLEOTIDE SEQUENCE [LARGE SCALE GENOMIC DNA]</scope>
    <source>
        <strain evidence="12">MT8872</strain>
    </source>
</reference>
<feature type="domain" description="Methionyl/Leucyl tRNA synthetase" evidence="11">
    <location>
        <begin position="21"/>
        <end position="387"/>
    </location>
</feature>
<accession>A0A7E4VJR1</accession>
<keyword evidence="12" id="KW-1185">Reference proteome</keyword>
<organism evidence="12 13">
    <name type="scientific">Panagrellus redivivus</name>
    <name type="common">Microworm</name>
    <dbReference type="NCBI Taxonomy" id="6233"/>
    <lineage>
        <taxon>Eukaryota</taxon>
        <taxon>Metazoa</taxon>
        <taxon>Ecdysozoa</taxon>
        <taxon>Nematoda</taxon>
        <taxon>Chromadorea</taxon>
        <taxon>Rhabditida</taxon>
        <taxon>Tylenchina</taxon>
        <taxon>Panagrolaimomorpha</taxon>
        <taxon>Panagrolaimoidea</taxon>
        <taxon>Panagrolaimidae</taxon>
        <taxon>Panagrellus</taxon>
    </lineage>
</organism>
<dbReference type="InterPro" id="IPR015413">
    <property type="entry name" value="Methionyl/Leucyl_tRNA_Synth"/>
</dbReference>
<keyword evidence="2 9" id="KW-0436">Ligase</keyword>
<protein>
    <recommendedName>
        <fullName evidence="7">Methionine--tRNA ligase, mitochondrial</fullName>
        <ecNumber evidence="1">6.1.1.10</ecNumber>
    </recommendedName>
    <alternativeName>
        <fullName evidence="8">Mitochondrial methionyl-tRNA synthetase</fullName>
    </alternativeName>
</protein>
<dbReference type="SUPFAM" id="SSF47323">
    <property type="entry name" value="Anticodon-binding domain of a subclass of class I aminoacyl-tRNA synthetases"/>
    <property type="match status" value="1"/>
</dbReference>